<proteinExistence type="predicted"/>
<protein>
    <submittedName>
        <fullName evidence="4">Sulfatase-like hydrolase/transferase</fullName>
    </submittedName>
</protein>
<gene>
    <name evidence="4" type="ORF">ACFOY1_18505</name>
</gene>
<reference evidence="5" key="1">
    <citation type="journal article" date="2019" name="Int. J. Syst. Evol. Microbiol.">
        <title>The Global Catalogue of Microorganisms (GCM) 10K type strain sequencing project: providing services to taxonomists for standard genome sequencing and annotation.</title>
        <authorList>
            <consortium name="The Broad Institute Genomics Platform"/>
            <consortium name="The Broad Institute Genome Sequencing Center for Infectious Disease"/>
            <person name="Wu L."/>
            <person name="Ma J."/>
        </authorList>
    </citation>
    <scope>NUCLEOTIDE SEQUENCE [LARGE SCALE GENOMIC DNA]</scope>
    <source>
        <strain evidence="5">LMG 24813</strain>
    </source>
</reference>
<evidence type="ECO:0000256" key="1">
    <source>
        <dbReference type="ARBA" id="ARBA00022723"/>
    </source>
</evidence>
<comment type="caution">
    <text evidence="4">The sequence shown here is derived from an EMBL/GenBank/DDBJ whole genome shotgun (WGS) entry which is preliminary data.</text>
</comment>
<dbReference type="EMBL" id="JBHSBV010000007">
    <property type="protein sequence ID" value="MFC4202946.1"/>
    <property type="molecule type" value="Genomic_DNA"/>
</dbReference>
<evidence type="ECO:0000313" key="4">
    <source>
        <dbReference type="EMBL" id="MFC4202946.1"/>
    </source>
</evidence>
<dbReference type="Proteomes" id="UP001595848">
    <property type="component" value="Unassembled WGS sequence"/>
</dbReference>
<dbReference type="InterPro" id="IPR000917">
    <property type="entry name" value="Sulfatase_N"/>
</dbReference>
<organism evidence="4 5">
    <name type="scientific">Candidimonas humi</name>
    <dbReference type="NCBI Taxonomy" id="683355"/>
    <lineage>
        <taxon>Bacteria</taxon>
        <taxon>Pseudomonadati</taxon>
        <taxon>Pseudomonadota</taxon>
        <taxon>Betaproteobacteria</taxon>
        <taxon>Burkholderiales</taxon>
        <taxon>Alcaligenaceae</taxon>
        <taxon>Candidimonas</taxon>
    </lineage>
</organism>
<evidence type="ECO:0000256" key="2">
    <source>
        <dbReference type="ARBA" id="ARBA00022801"/>
    </source>
</evidence>
<dbReference type="Pfam" id="PF00884">
    <property type="entry name" value="Sulfatase"/>
    <property type="match status" value="1"/>
</dbReference>
<sequence>MPSAHLRNVLFIMCDQLRFDHLGCNGHPYLRTRNIDWLASRGVNFRNAFVQSGVCGPSRMSFYTGRYASSHGATWNSVPLPIGELTLGEYLHDSGRMLALAGKTHWRADTAAMRRLSIEGDSALGRMLGAGGFVEIDRYDGHVEPGKESGYADYLRAHGYDSANPWNDFVTSALDEHGERVSGHRLRNIHLPARIAKEHSETAYITDTAIDFLNARGDEPWALHLSYIKPHWPYIAPAPYHAMYTLDQCLPVSRHPDELAHQHPVLAAYRQQEENINFMRDEVIAQVRPRYTGLVQEIDDQLGRLWETMEKLGRWKDTLVIFTSDHGDFLGDHWLGEKEHFYDTVQRVPYLLYDPDPAADARRGTREERFVEAIDTVPTVLEALGLLRREERVEGCSLLPLTRGDAPEAWRDAVFSELDYTFRPARLILGRGPNECKAWMVRTAEWKYVYWLDYPPQLFDLRNDAHEFFDLGSVPQFASTRAVLHDRLCEWFARQKRRTTLDYQQVQARTGTDKKEGIFYGVW</sequence>
<evidence type="ECO:0000259" key="3">
    <source>
        <dbReference type="Pfam" id="PF00884"/>
    </source>
</evidence>
<accession>A0ABV8P1A6</accession>
<keyword evidence="1" id="KW-0479">Metal-binding</keyword>
<feature type="domain" description="Sulfatase N-terminal" evidence="3">
    <location>
        <begin position="7"/>
        <end position="385"/>
    </location>
</feature>
<keyword evidence="2" id="KW-0378">Hydrolase</keyword>
<dbReference type="PANTHER" id="PTHR45953">
    <property type="entry name" value="IDURONATE 2-SULFATASE"/>
    <property type="match status" value="1"/>
</dbReference>
<name>A0ABV8P1A6_9BURK</name>
<keyword evidence="5" id="KW-1185">Reference proteome</keyword>
<dbReference type="PANTHER" id="PTHR45953:SF1">
    <property type="entry name" value="IDURONATE 2-SULFATASE"/>
    <property type="match status" value="1"/>
</dbReference>
<evidence type="ECO:0000313" key="5">
    <source>
        <dbReference type="Proteomes" id="UP001595848"/>
    </source>
</evidence>
<dbReference type="RefSeq" id="WP_217965319.1">
    <property type="nucleotide sequence ID" value="NZ_JAHTBN010000006.1"/>
</dbReference>